<gene>
    <name evidence="1" type="ORF">LCGC14_2824090</name>
</gene>
<proteinExistence type="predicted"/>
<protein>
    <submittedName>
        <fullName evidence="1">Uncharacterized protein</fullName>
    </submittedName>
</protein>
<sequence length="102" mass="11054">HIGLQYTSTVKPSKLDIEGMGIILTKKITKAIVSFFNTLKGKVGVDLTDMQTVDFGTTLFSGVKEVPMADGYDRSGDIIIQQDEPLPMTCLGVVLDTGVHRP</sequence>
<organism evidence="1">
    <name type="scientific">marine sediment metagenome</name>
    <dbReference type="NCBI Taxonomy" id="412755"/>
    <lineage>
        <taxon>unclassified sequences</taxon>
        <taxon>metagenomes</taxon>
        <taxon>ecological metagenomes</taxon>
    </lineage>
</organism>
<evidence type="ECO:0000313" key="1">
    <source>
        <dbReference type="EMBL" id="KKK80376.1"/>
    </source>
</evidence>
<name>A0A0F9B7B4_9ZZZZ</name>
<dbReference type="EMBL" id="LAZR01053608">
    <property type="protein sequence ID" value="KKK80376.1"/>
    <property type="molecule type" value="Genomic_DNA"/>
</dbReference>
<accession>A0A0F9B7B4</accession>
<comment type="caution">
    <text evidence="1">The sequence shown here is derived from an EMBL/GenBank/DDBJ whole genome shotgun (WGS) entry which is preliminary data.</text>
</comment>
<reference evidence="1" key="1">
    <citation type="journal article" date="2015" name="Nature">
        <title>Complex archaea that bridge the gap between prokaryotes and eukaryotes.</title>
        <authorList>
            <person name="Spang A."/>
            <person name="Saw J.H."/>
            <person name="Jorgensen S.L."/>
            <person name="Zaremba-Niedzwiedzka K."/>
            <person name="Martijn J."/>
            <person name="Lind A.E."/>
            <person name="van Eijk R."/>
            <person name="Schleper C."/>
            <person name="Guy L."/>
            <person name="Ettema T.J."/>
        </authorList>
    </citation>
    <scope>NUCLEOTIDE SEQUENCE</scope>
</reference>
<feature type="non-terminal residue" evidence="1">
    <location>
        <position position="1"/>
    </location>
</feature>
<dbReference type="AlphaFoldDB" id="A0A0F9B7B4"/>